<keyword evidence="4" id="KW-0418">Kinase</keyword>
<evidence type="ECO:0000256" key="7">
    <source>
        <dbReference type="SAM" id="Phobius"/>
    </source>
</evidence>
<dbReference type="SMART" id="SM00028">
    <property type="entry name" value="TPR"/>
    <property type="match status" value="6"/>
</dbReference>
<protein>
    <recommendedName>
        <fullName evidence="2">histidine kinase</fullName>
        <ecNumber evidence="2">2.7.13.3</ecNumber>
    </recommendedName>
</protein>
<gene>
    <name evidence="9" type="ORF">GCM10011514_53290</name>
</gene>
<feature type="domain" description="Histidine kinase/HSP90-like ATPase" evidence="8">
    <location>
        <begin position="560"/>
        <end position="655"/>
    </location>
</feature>
<reference evidence="9" key="1">
    <citation type="journal article" date="2014" name="Int. J. Syst. Evol. Microbiol.">
        <title>Complete genome sequence of Corynebacterium casei LMG S-19264T (=DSM 44701T), isolated from a smear-ripened cheese.</title>
        <authorList>
            <consortium name="US DOE Joint Genome Institute (JGI-PGF)"/>
            <person name="Walter F."/>
            <person name="Albersmeier A."/>
            <person name="Kalinowski J."/>
            <person name="Ruckert C."/>
        </authorList>
    </citation>
    <scope>NUCLEOTIDE SEQUENCE</scope>
    <source>
        <strain evidence="9">CGMCC 1.15958</strain>
    </source>
</reference>
<dbReference type="GO" id="GO:0000160">
    <property type="term" value="P:phosphorelay signal transduction system"/>
    <property type="evidence" value="ECO:0007669"/>
    <property type="project" value="UniProtKB-KW"/>
</dbReference>
<dbReference type="Pfam" id="PF13181">
    <property type="entry name" value="TPR_8"/>
    <property type="match status" value="1"/>
</dbReference>
<evidence type="ECO:0000256" key="1">
    <source>
        <dbReference type="ARBA" id="ARBA00000085"/>
    </source>
</evidence>
<evidence type="ECO:0000256" key="5">
    <source>
        <dbReference type="ARBA" id="ARBA00023012"/>
    </source>
</evidence>
<dbReference type="InterPro" id="IPR019734">
    <property type="entry name" value="TPR_rpt"/>
</dbReference>
<dbReference type="InterPro" id="IPR036890">
    <property type="entry name" value="HATPase_C_sf"/>
</dbReference>
<dbReference type="AlphaFoldDB" id="A0A917DZM2"/>
<dbReference type="InterPro" id="IPR050482">
    <property type="entry name" value="Sensor_HK_TwoCompSys"/>
</dbReference>
<evidence type="ECO:0000256" key="4">
    <source>
        <dbReference type="ARBA" id="ARBA00022777"/>
    </source>
</evidence>
<dbReference type="PANTHER" id="PTHR24421">
    <property type="entry name" value="NITRATE/NITRITE SENSOR PROTEIN NARX-RELATED"/>
    <property type="match status" value="1"/>
</dbReference>
<organism evidence="9 10">
    <name type="scientific">Emticicia aquatilis</name>
    <dbReference type="NCBI Taxonomy" id="1537369"/>
    <lineage>
        <taxon>Bacteria</taxon>
        <taxon>Pseudomonadati</taxon>
        <taxon>Bacteroidota</taxon>
        <taxon>Cytophagia</taxon>
        <taxon>Cytophagales</taxon>
        <taxon>Leadbetterellaceae</taxon>
        <taxon>Emticicia</taxon>
    </lineage>
</organism>
<reference evidence="9" key="2">
    <citation type="submission" date="2020-09" db="EMBL/GenBank/DDBJ databases">
        <authorList>
            <person name="Sun Q."/>
            <person name="Zhou Y."/>
        </authorList>
    </citation>
    <scope>NUCLEOTIDE SEQUENCE</scope>
    <source>
        <strain evidence="9">CGMCC 1.15958</strain>
    </source>
</reference>
<comment type="catalytic activity">
    <reaction evidence="1">
        <text>ATP + protein L-histidine = ADP + protein N-phospho-L-histidine.</text>
        <dbReference type="EC" id="2.7.13.3"/>
    </reaction>
</comment>
<keyword evidence="10" id="KW-1185">Reference proteome</keyword>
<evidence type="ECO:0000256" key="2">
    <source>
        <dbReference type="ARBA" id="ARBA00012438"/>
    </source>
</evidence>
<keyword evidence="7" id="KW-0472">Membrane</keyword>
<comment type="caution">
    <text evidence="9">The sequence shown here is derived from an EMBL/GenBank/DDBJ whole genome shotgun (WGS) entry which is preliminary data.</text>
</comment>
<sequence>MGLLISAIACRDSDQKKGSLNTTQTGELSKWLTKHKPEDSLYQEKLLKSWEQSAVNDSTTLRLIEKYGNSLLIKNKVDSIFFGKLIKNLPSITHNKFHHSLLNIAGGYLNIVGKADSAIHFFEQAIKIYEKSGSDSLMESSYLNQGRSLYKKTLYKDALLAYKKALNYSVKLPQNGNRWTIEASIGNVYLDLNEDEKAAEQYRIAAEAFTKEKHYERALVNYSSLTNAYSKLKDSVRGIKASNRALFLLDSLKPDDYSAFTVYYSRANLLKKIGKLDESLEMLEKSIEAQRRLKNIFLANRLQLYKVEVYAALKQWDKAREILVQLLSFAKNYKEDPSYLMDVYGQLARVENASQNYKDALTNFSNYYRIKDSIDVRKQATDIIKLEKEFQTKEKDLQLKLQAQKLQSIEKEKNMWTAITILAILTAGIGIYYIYARRKQQMQIREAELKQKYHQDLVIATENEQARIAMDLHDGVASELLVLKSSLVTNPLQHTKKQIDEIIQDIRMLTRKLYPVQLKKVGLCTATIDLINQLDKEHDVFFSTEIDESLNNILSAEKQLYVFRIIQEGLTNILKHANAQAAFIEISANYEGNFEYVNLTIKDNGKGFRWPFPEGIHTETLGLASIQHRAGVIGASLIIDSIVGQGTTIYLKIPVL</sequence>
<keyword evidence="6" id="KW-0175">Coiled coil</keyword>
<feature type="coiled-coil region" evidence="6">
    <location>
        <begin position="266"/>
        <end position="293"/>
    </location>
</feature>
<dbReference type="InterPro" id="IPR003594">
    <property type="entry name" value="HATPase_dom"/>
</dbReference>
<dbReference type="Gene3D" id="1.20.5.1930">
    <property type="match status" value="1"/>
</dbReference>
<dbReference type="GO" id="GO:0004673">
    <property type="term" value="F:protein histidine kinase activity"/>
    <property type="evidence" value="ECO:0007669"/>
    <property type="project" value="UniProtKB-EC"/>
</dbReference>
<dbReference type="InterPro" id="IPR011990">
    <property type="entry name" value="TPR-like_helical_dom_sf"/>
</dbReference>
<evidence type="ECO:0000313" key="10">
    <source>
        <dbReference type="Proteomes" id="UP000609064"/>
    </source>
</evidence>
<feature type="transmembrane region" description="Helical" evidence="7">
    <location>
        <begin position="415"/>
        <end position="435"/>
    </location>
</feature>
<dbReference type="Proteomes" id="UP000609064">
    <property type="component" value="Unassembled WGS sequence"/>
</dbReference>
<evidence type="ECO:0000259" key="8">
    <source>
        <dbReference type="Pfam" id="PF02518"/>
    </source>
</evidence>
<proteinExistence type="predicted"/>
<dbReference type="PANTHER" id="PTHR24421:SF10">
    <property type="entry name" value="NITRATE_NITRITE SENSOR PROTEIN NARQ"/>
    <property type="match status" value="1"/>
</dbReference>
<keyword evidence="3" id="KW-0808">Transferase</keyword>
<dbReference type="Gene3D" id="1.25.40.10">
    <property type="entry name" value="Tetratricopeptide repeat domain"/>
    <property type="match status" value="2"/>
</dbReference>
<dbReference type="SUPFAM" id="SSF55874">
    <property type="entry name" value="ATPase domain of HSP90 chaperone/DNA topoisomerase II/histidine kinase"/>
    <property type="match status" value="1"/>
</dbReference>
<dbReference type="EC" id="2.7.13.3" evidence="2"/>
<dbReference type="Pfam" id="PF02518">
    <property type="entry name" value="HATPase_c"/>
    <property type="match status" value="1"/>
</dbReference>
<evidence type="ECO:0000313" key="9">
    <source>
        <dbReference type="EMBL" id="GGD82566.1"/>
    </source>
</evidence>
<accession>A0A917DZM2</accession>
<dbReference type="SUPFAM" id="SSF48452">
    <property type="entry name" value="TPR-like"/>
    <property type="match status" value="2"/>
</dbReference>
<keyword evidence="7" id="KW-0812">Transmembrane</keyword>
<dbReference type="CDD" id="cd16917">
    <property type="entry name" value="HATPase_UhpB-NarQ-NarX-like"/>
    <property type="match status" value="1"/>
</dbReference>
<dbReference type="EMBL" id="BMKK01000020">
    <property type="protein sequence ID" value="GGD82566.1"/>
    <property type="molecule type" value="Genomic_DNA"/>
</dbReference>
<keyword evidence="7" id="KW-1133">Transmembrane helix</keyword>
<evidence type="ECO:0000256" key="6">
    <source>
        <dbReference type="SAM" id="Coils"/>
    </source>
</evidence>
<name>A0A917DZM2_9BACT</name>
<dbReference type="Gene3D" id="3.30.565.10">
    <property type="entry name" value="Histidine kinase-like ATPase, C-terminal domain"/>
    <property type="match status" value="1"/>
</dbReference>
<keyword evidence="5" id="KW-0902">Two-component regulatory system</keyword>
<evidence type="ECO:0000256" key="3">
    <source>
        <dbReference type="ARBA" id="ARBA00022679"/>
    </source>
</evidence>